<feature type="compositionally biased region" description="Basic and acidic residues" evidence="1">
    <location>
        <begin position="340"/>
        <end position="349"/>
    </location>
</feature>
<dbReference type="Proteomes" id="UP000694005">
    <property type="component" value="Chromosome A08"/>
</dbReference>
<dbReference type="AlphaFoldDB" id="A0A8D9HDS6"/>
<feature type="compositionally biased region" description="Basic and acidic residues" evidence="1">
    <location>
        <begin position="84"/>
        <end position="110"/>
    </location>
</feature>
<feature type="domain" description="DUF287" evidence="2">
    <location>
        <begin position="131"/>
        <end position="184"/>
    </location>
</feature>
<sequence length="373" mass="40637">MMNRDDTKAKEDGSSSVVGDEMAMGSFSRDEANPRIIDKSVAPGTDQSPRDANESEENASGKGEEEESSKKNEGEESREVDEGEKEKEGGDEGEKEKEVGDEIEPRRNDEEAAIIPSRQHETESHADSVNIESILVATAAEEELLETIGMDNESCWADDADDAAVDRWTKIIRKGKKQVFFEEQFRMDFESRTGQIEGPTNPVGGPSNNAQSGQAHADSVEATGATPGAEALKAMEGWLMDAVRDAVRDAMKGVKEKVTSLSTQLGLLEEEVKSLRLSVPGSDNPAVQDDGDGSDNSESKEEDGDVGGDKESEEEDGGDNNEPDEDDGSDNDVEDAILDISKDVQREYGDVDMDDDDAEIRVCKHEKKEIEKR</sequence>
<dbReference type="Gramene" id="A08p10310.2_BraZ1">
    <property type="protein sequence ID" value="A08p10310.2_BraZ1.CDS"/>
    <property type="gene ID" value="A08g10310.2_BraZ1"/>
</dbReference>
<feature type="compositionally biased region" description="Acidic residues" evidence="1">
    <location>
        <begin position="289"/>
        <end position="337"/>
    </location>
</feature>
<feature type="compositionally biased region" description="Basic and acidic residues" evidence="1">
    <location>
        <begin position="1"/>
        <end position="13"/>
    </location>
</feature>
<proteinExistence type="predicted"/>
<dbReference type="EMBL" id="LS974624">
    <property type="protein sequence ID" value="CAG7897365.1"/>
    <property type="molecule type" value="Genomic_DNA"/>
</dbReference>
<feature type="region of interest" description="Disordered" evidence="1">
    <location>
        <begin position="276"/>
        <end position="356"/>
    </location>
</feature>
<feature type="compositionally biased region" description="Basic and acidic residues" evidence="1">
    <location>
        <begin position="28"/>
        <end position="38"/>
    </location>
</feature>
<name>A0A8D9HDS6_BRACM</name>
<evidence type="ECO:0000313" key="3">
    <source>
        <dbReference type="EMBL" id="CAG7897365.1"/>
    </source>
</evidence>
<organism evidence="3 4">
    <name type="scientific">Brassica campestris</name>
    <name type="common">Field mustard</name>
    <dbReference type="NCBI Taxonomy" id="3711"/>
    <lineage>
        <taxon>Eukaryota</taxon>
        <taxon>Viridiplantae</taxon>
        <taxon>Streptophyta</taxon>
        <taxon>Embryophyta</taxon>
        <taxon>Tracheophyta</taxon>
        <taxon>Spermatophyta</taxon>
        <taxon>Magnoliopsida</taxon>
        <taxon>eudicotyledons</taxon>
        <taxon>Gunneridae</taxon>
        <taxon>Pentapetalae</taxon>
        <taxon>rosids</taxon>
        <taxon>malvids</taxon>
        <taxon>Brassicales</taxon>
        <taxon>Brassicaceae</taxon>
        <taxon>Brassiceae</taxon>
        <taxon>Brassica</taxon>
    </lineage>
</organism>
<evidence type="ECO:0000256" key="1">
    <source>
        <dbReference type="SAM" id="MobiDB-lite"/>
    </source>
</evidence>
<feature type="compositionally biased region" description="Basic and acidic residues" evidence="1">
    <location>
        <begin position="68"/>
        <end position="77"/>
    </location>
</feature>
<gene>
    <name evidence="3" type="ORF">BRAPAZ1V2_A08P10310.2</name>
</gene>
<dbReference type="InterPro" id="IPR005048">
    <property type="entry name" value="DUF287"/>
</dbReference>
<protein>
    <recommendedName>
        <fullName evidence="2">DUF287 domain-containing protein</fullName>
    </recommendedName>
</protein>
<feature type="region of interest" description="Disordered" evidence="1">
    <location>
        <begin position="192"/>
        <end position="228"/>
    </location>
</feature>
<dbReference type="Pfam" id="PF03384">
    <property type="entry name" value="DUF287"/>
    <property type="match status" value="1"/>
</dbReference>
<accession>A0A8D9HDS6</accession>
<feature type="region of interest" description="Disordered" evidence="1">
    <location>
        <begin position="1"/>
        <end position="129"/>
    </location>
</feature>
<reference evidence="3 4" key="1">
    <citation type="submission" date="2021-07" db="EMBL/GenBank/DDBJ databases">
        <authorList>
            <consortium name="Genoscope - CEA"/>
            <person name="William W."/>
        </authorList>
    </citation>
    <scope>NUCLEOTIDE SEQUENCE [LARGE SCALE GENOMIC DNA]</scope>
</reference>
<evidence type="ECO:0000313" key="4">
    <source>
        <dbReference type="Proteomes" id="UP000694005"/>
    </source>
</evidence>
<evidence type="ECO:0000259" key="2">
    <source>
        <dbReference type="Pfam" id="PF03384"/>
    </source>
</evidence>